<keyword evidence="2" id="KW-1185">Reference proteome</keyword>
<dbReference type="Proteomes" id="UP001433508">
    <property type="component" value="Unassembled WGS sequence"/>
</dbReference>
<sequence length="867" mass="98682">MEYEKEEKTDEYITGVANVDASISDLKAEADVTVSELDIPNLHKLARERLAANAHVDLHDILDNSAVLEYLLDMMTTMNVSESLKTLTRIAEYHSDDFNFSKLSLEKVRLLLAGEEAYNQGHELYILDLLIEGTVLKFHSPYPEVRAICDPMDDTNIPVETVRAYFLGIVWVAIGSFINQLFANRQPSLTIGSTAIQILLFPCGKFLERALPDWGFTIFGKRHSLNPGKWNSKEQMLATLMVQIGSTSSNFMSYILVMKLERFFGQSWVNFGFMFLMNFSTQFFGFGLAGLLRRWVVYPSKAIWPSLLPTLMLNRTLLQPEEKHSIHGWTMTRYKFFFIVMFGMMVYYWLPGFIFTALSTFNWMTWIAPKNKMLAIVTGSGIGLGFNPLTTFDWGVIAFSSPLAVPFFSQFNQYLGMIVSGLIILGLYLRNYKWMGYLPINSTSSFDNTGARYNASRIVNPNLTLNVENYKAYSMPFLSMGYVMIYGSEFVMFTMSWVYIVLAEYQYLKSAFVGFFKSLRRRSSNYEAYDDPFCRLMSKYPEVPDWWYLCILALSLAFAIIACQVYPTNTPWWAIVVIIVICMFLIFPSAIVYSITGYELGFNDVAIIVAGYMVPQHAIANMMCRVFGWNVDAQADSLIGSQKLGHYAKIPPRAFLRCQLLATVIQTLITIAANNVLITSFPSLCAPDQSNRFTCPFPNALYTATIVWGVVGPQRIFAELYPILKWAFFIGVVIGAPVYYIRLYAMRYFPFVKNFNPIMFIAGMSWWNSGYNLSYFTPGFEVSFIFMYYIRRHYLTWWTKYNFVLSAALSAGVALCAILIFVSLQVTNVEINWWGRTVSGAGIDGGTGSSAIFTLAEGETFGPKTWY</sequence>
<reference evidence="2" key="1">
    <citation type="journal article" date="2024" name="Front. Bioeng. Biotechnol.">
        <title>Genome-scale model development and genomic sequencing of the oleaginous clade Lipomyces.</title>
        <authorList>
            <person name="Czajka J.J."/>
            <person name="Han Y."/>
            <person name="Kim J."/>
            <person name="Mondo S.J."/>
            <person name="Hofstad B.A."/>
            <person name="Robles A."/>
            <person name="Haridas S."/>
            <person name="Riley R."/>
            <person name="LaButti K."/>
            <person name="Pangilinan J."/>
            <person name="Andreopoulos W."/>
            <person name="Lipzen A."/>
            <person name="Yan J."/>
            <person name="Wang M."/>
            <person name="Ng V."/>
            <person name="Grigoriev I.V."/>
            <person name="Spatafora J.W."/>
            <person name="Magnuson J.K."/>
            <person name="Baker S.E."/>
            <person name="Pomraning K.R."/>
        </authorList>
    </citation>
    <scope>NUCLEOTIDE SEQUENCE [LARGE SCALE GENOMIC DNA]</scope>
    <source>
        <strain evidence="2">CBS 7786</strain>
    </source>
</reference>
<evidence type="ECO:0000313" key="1">
    <source>
        <dbReference type="EMBL" id="KAK9234407.1"/>
    </source>
</evidence>
<comment type="caution">
    <text evidence="1">The sequence shown here is derived from an EMBL/GenBank/DDBJ whole genome shotgun (WGS) entry which is preliminary data.</text>
</comment>
<protein>
    <submittedName>
        <fullName evidence="1">OPT oligopeptide transporter protein-domain-containing protein</fullName>
    </submittedName>
</protein>
<accession>A0ACC3SS37</accession>
<organism evidence="1 2">
    <name type="scientific">Lipomyces kononenkoae</name>
    <name type="common">Yeast</name>
    <dbReference type="NCBI Taxonomy" id="34357"/>
    <lineage>
        <taxon>Eukaryota</taxon>
        <taxon>Fungi</taxon>
        <taxon>Dikarya</taxon>
        <taxon>Ascomycota</taxon>
        <taxon>Saccharomycotina</taxon>
        <taxon>Lipomycetes</taxon>
        <taxon>Lipomycetales</taxon>
        <taxon>Lipomycetaceae</taxon>
        <taxon>Lipomyces</taxon>
    </lineage>
</organism>
<proteinExistence type="predicted"/>
<evidence type="ECO:0000313" key="2">
    <source>
        <dbReference type="Proteomes" id="UP001433508"/>
    </source>
</evidence>
<gene>
    <name evidence="1" type="ORF">V1525DRAFT_59655</name>
</gene>
<dbReference type="EMBL" id="MU971479">
    <property type="protein sequence ID" value="KAK9234407.1"/>
    <property type="molecule type" value="Genomic_DNA"/>
</dbReference>
<name>A0ACC3SS37_LIPKO</name>